<organism evidence="2 3">
    <name type="scientific">Ricinus communis</name>
    <name type="common">Castor bean</name>
    <dbReference type="NCBI Taxonomy" id="3988"/>
    <lineage>
        <taxon>Eukaryota</taxon>
        <taxon>Viridiplantae</taxon>
        <taxon>Streptophyta</taxon>
        <taxon>Embryophyta</taxon>
        <taxon>Tracheophyta</taxon>
        <taxon>Spermatophyta</taxon>
        <taxon>Magnoliopsida</taxon>
        <taxon>eudicotyledons</taxon>
        <taxon>Gunneridae</taxon>
        <taxon>Pentapetalae</taxon>
        <taxon>rosids</taxon>
        <taxon>fabids</taxon>
        <taxon>Malpighiales</taxon>
        <taxon>Euphorbiaceae</taxon>
        <taxon>Acalyphoideae</taxon>
        <taxon>Acalypheae</taxon>
        <taxon>Ricinus</taxon>
    </lineage>
</organism>
<accession>B9TA42</accession>
<feature type="region of interest" description="Disordered" evidence="1">
    <location>
        <begin position="143"/>
        <end position="166"/>
    </location>
</feature>
<dbReference type="InParanoid" id="B9TA42"/>
<proteinExistence type="predicted"/>
<reference evidence="3" key="1">
    <citation type="journal article" date="2010" name="Nat. Biotechnol.">
        <title>Draft genome sequence of the oilseed species Ricinus communis.</title>
        <authorList>
            <person name="Chan A.P."/>
            <person name="Crabtree J."/>
            <person name="Zhao Q."/>
            <person name="Lorenzi H."/>
            <person name="Orvis J."/>
            <person name="Puiu D."/>
            <person name="Melake-Berhan A."/>
            <person name="Jones K.M."/>
            <person name="Redman J."/>
            <person name="Chen G."/>
            <person name="Cahoon E.B."/>
            <person name="Gedil M."/>
            <person name="Stanke M."/>
            <person name="Haas B.J."/>
            <person name="Wortman J.R."/>
            <person name="Fraser-Liggett C.M."/>
            <person name="Ravel J."/>
            <person name="Rabinowicz P.D."/>
        </authorList>
    </citation>
    <scope>NUCLEOTIDE SEQUENCE [LARGE SCALE GENOMIC DNA]</scope>
    <source>
        <strain evidence="3">cv. Hale</strain>
    </source>
</reference>
<evidence type="ECO:0000313" key="3">
    <source>
        <dbReference type="Proteomes" id="UP000008311"/>
    </source>
</evidence>
<evidence type="ECO:0000256" key="1">
    <source>
        <dbReference type="SAM" id="MobiDB-lite"/>
    </source>
</evidence>
<keyword evidence="3" id="KW-1185">Reference proteome</keyword>
<name>B9TA42_RICCO</name>
<evidence type="ECO:0000313" key="2">
    <source>
        <dbReference type="EMBL" id="EEF27271.1"/>
    </source>
</evidence>
<sequence>MNNITRPTAADLPSSKQLFRSTLLALVLAAFILICFVLPAEYAIDPTGMGAKFGLMEMGEIKAQLAKEAIADAALDSAKTAVTLPPSPEQPADSINNSLWRDTLTVSLDPGQGAEIKLTMNAGEKATFTWTSQGGGVNYDMHGDGGKEGQSVSYEKGRDATSSKGDLTAKFDGHHGWYWRNRSKSKVTIVISTRGQYSEVQRMK</sequence>
<dbReference type="AlphaFoldDB" id="B9TA42"/>
<dbReference type="Proteomes" id="UP000008311">
    <property type="component" value="Unassembled WGS sequence"/>
</dbReference>
<protein>
    <recommendedName>
        <fullName evidence="4">Transmembrane anchor protein</fullName>
    </recommendedName>
</protein>
<gene>
    <name evidence="2" type="ORF">RCOM_0208000</name>
</gene>
<evidence type="ECO:0008006" key="4">
    <source>
        <dbReference type="Google" id="ProtNLM"/>
    </source>
</evidence>
<dbReference type="EMBL" id="EQ975546">
    <property type="protein sequence ID" value="EEF27271.1"/>
    <property type="molecule type" value="Genomic_DNA"/>
</dbReference>
<feature type="compositionally biased region" description="Basic and acidic residues" evidence="1">
    <location>
        <begin position="155"/>
        <end position="166"/>
    </location>
</feature>